<keyword evidence="3" id="KW-1185">Reference proteome</keyword>
<dbReference type="GO" id="GO:0005737">
    <property type="term" value="C:cytoplasm"/>
    <property type="evidence" value="ECO:0007669"/>
    <property type="project" value="TreeGrafter"/>
</dbReference>
<dbReference type="InterPro" id="IPR006186">
    <property type="entry name" value="Ser/Thr-sp_prot-phosphatase"/>
</dbReference>
<dbReference type="EC" id="3.6.1.41" evidence="2"/>
<dbReference type="CDD" id="cd00144">
    <property type="entry name" value="MPP_PPP_family"/>
    <property type="match status" value="1"/>
</dbReference>
<dbReference type="InterPro" id="IPR050126">
    <property type="entry name" value="Ap4A_hydrolase"/>
</dbReference>
<dbReference type="InterPro" id="IPR029052">
    <property type="entry name" value="Metallo-depent_PP-like"/>
</dbReference>
<dbReference type="PANTHER" id="PTHR42850:SF4">
    <property type="entry name" value="ZINC-DEPENDENT ENDOPOLYPHOSPHATASE"/>
    <property type="match status" value="1"/>
</dbReference>
<dbReference type="PRINTS" id="PR00114">
    <property type="entry name" value="STPHPHTASE"/>
</dbReference>
<dbReference type="OrthoDB" id="9807890at2"/>
<name>A0A2R8AYW1_9RHOB</name>
<sequence>MQTIFAIGDIHGQIDMLHRALETIAKDADAGAPVVFLGDYVDRGPDSRAVLDLLMQGQADGLPWTVLKGNHDRYMTRFLGDADYRDANTTKNYHWLDAPIGGRKTLASYGVDVDDRRSHADIQADAREAVPQSHVDYIEGLPLMHVTDDQIFVHAGIRPGVALDDQVEDDLIWIRKGWLEDERDHGRLVVHGHTALETPQHHGNRLNLDGGAGYGRPLLPARLVGRDAWVLNAFGRARL</sequence>
<evidence type="ECO:0000313" key="3">
    <source>
        <dbReference type="Proteomes" id="UP000244904"/>
    </source>
</evidence>
<dbReference type="Gene3D" id="3.60.21.10">
    <property type="match status" value="1"/>
</dbReference>
<gene>
    <name evidence="2" type="primary">apaH</name>
    <name evidence="2" type="ORF">PRI8871_02978</name>
</gene>
<dbReference type="GO" id="GO:0110154">
    <property type="term" value="P:RNA decapping"/>
    <property type="evidence" value="ECO:0007669"/>
    <property type="project" value="TreeGrafter"/>
</dbReference>
<keyword evidence="2" id="KW-0378">Hydrolase</keyword>
<dbReference type="PANTHER" id="PTHR42850">
    <property type="entry name" value="METALLOPHOSPHOESTERASE"/>
    <property type="match status" value="1"/>
</dbReference>
<dbReference type="RefSeq" id="WP_108887010.1">
    <property type="nucleotide sequence ID" value="NZ_OMOJ01000007.1"/>
</dbReference>
<evidence type="ECO:0000259" key="1">
    <source>
        <dbReference type="Pfam" id="PF00149"/>
    </source>
</evidence>
<organism evidence="2 3">
    <name type="scientific">Pseudoprimorskyibacter insulae</name>
    <dbReference type="NCBI Taxonomy" id="1695997"/>
    <lineage>
        <taxon>Bacteria</taxon>
        <taxon>Pseudomonadati</taxon>
        <taxon>Pseudomonadota</taxon>
        <taxon>Alphaproteobacteria</taxon>
        <taxon>Rhodobacterales</taxon>
        <taxon>Paracoccaceae</taxon>
        <taxon>Pseudoprimorskyibacter</taxon>
    </lineage>
</organism>
<dbReference type="GO" id="GO:0016791">
    <property type="term" value="F:phosphatase activity"/>
    <property type="evidence" value="ECO:0007669"/>
    <property type="project" value="TreeGrafter"/>
</dbReference>
<dbReference type="AlphaFoldDB" id="A0A2R8AYW1"/>
<dbReference type="Proteomes" id="UP000244904">
    <property type="component" value="Unassembled WGS sequence"/>
</dbReference>
<dbReference type="SUPFAM" id="SSF56300">
    <property type="entry name" value="Metallo-dependent phosphatases"/>
    <property type="match status" value="1"/>
</dbReference>
<feature type="domain" description="Calcineurin-like phosphoesterase" evidence="1">
    <location>
        <begin position="3"/>
        <end position="197"/>
    </location>
</feature>
<dbReference type="EMBL" id="OMOJ01000007">
    <property type="protein sequence ID" value="SPF81157.1"/>
    <property type="molecule type" value="Genomic_DNA"/>
</dbReference>
<accession>A0A2R8AYW1</accession>
<proteinExistence type="predicted"/>
<reference evidence="3" key="1">
    <citation type="submission" date="2018-03" db="EMBL/GenBank/DDBJ databases">
        <authorList>
            <person name="Rodrigo-Torres L."/>
            <person name="Arahal R. D."/>
            <person name="Lucena T."/>
        </authorList>
    </citation>
    <scope>NUCLEOTIDE SEQUENCE [LARGE SCALE GENOMIC DNA]</scope>
    <source>
        <strain evidence="3">CECT 8871</strain>
    </source>
</reference>
<evidence type="ECO:0000313" key="2">
    <source>
        <dbReference type="EMBL" id="SPF81157.1"/>
    </source>
</evidence>
<dbReference type="GO" id="GO:0008803">
    <property type="term" value="F:bis(5'-nucleosyl)-tetraphosphatase (symmetrical) activity"/>
    <property type="evidence" value="ECO:0007669"/>
    <property type="project" value="UniProtKB-EC"/>
</dbReference>
<protein>
    <submittedName>
        <fullName evidence="2">Bis(5'-nucleosyl)-tetraphosphatase, symmetrical</fullName>
        <ecNumber evidence="2">3.6.1.41</ecNumber>
    </submittedName>
</protein>
<dbReference type="InterPro" id="IPR004843">
    <property type="entry name" value="Calcineurin-like_PHP"/>
</dbReference>
<dbReference type="Pfam" id="PF00149">
    <property type="entry name" value="Metallophos"/>
    <property type="match status" value="1"/>
</dbReference>